<reference evidence="2 3" key="1">
    <citation type="submission" date="2023-10" db="EMBL/GenBank/DDBJ databases">
        <title>179-bfca-hs.</title>
        <authorList>
            <person name="Miliotis G."/>
            <person name="Sengupta P."/>
            <person name="Hameed A."/>
            <person name="Chuvochina M."/>
            <person name="Mcdonagh F."/>
            <person name="Simpson A.C."/>
            <person name="Singh N.K."/>
            <person name="Rekha P.D."/>
            <person name="Raman K."/>
            <person name="Hugenholtz P."/>
            <person name="Venkateswaran K."/>
        </authorList>
    </citation>
    <scope>NUCLEOTIDE SEQUENCE [LARGE SCALE GENOMIC DNA]</scope>
    <source>
        <strain evidence="2 3">179-BFC-A-HS</strain>
    </source>
</reference>
<organism evidence="2 3">
    <name type="scientific">Tigheibacillus jepli</name>
    <dbReference type="NCBI Taxonomy" id="3035914"/>
    <lineage>
        <taxon>Bacteria</taxon>
        <taxon>Bacillati</taxon>
        <taxon>Bacillota</taxon>
        <taxon>Bacilli</taxon>
        <taxon>Bacillales</taxon>
        <taxon>Bacillaceae</taxon>
        <taxon>Tigheibacillus</taxon>
    </lineage>
</organism>
<feature type="chain" id="PRO_5045764923" description="Lipoprotein" evidence="1">
    <location>
        <begin position="25"/>
        <end position="247"/>
    </location>
</feature>
<proteinExistence type="predicted"/>
<feature type="signal peptide" evidence="1">
    <location>
        <begin position="1"/>
        <end position="24"/>
    </location>
</feature>
<keyword evidence="3" id="KW-1185">Reference proteome</keyword>
<accession>A0ABU5CH75</accession>
<dbReference type="EMBL" id="JAROCA020000001">
    <property type="protein sequence ID" value="MDY0405694.1"/>
    <property type="molecule type" value="Genomic_DNA"/>
</dbReference>
<evidence type="ECO:0000313" key="3">
    <source>
        <dbReference type="Proteomes" id="UP001228376"/>
    </source>
</evidence>
<protein>
    <recommendedName>
        <fullName evidence="4">Lipoprotein</fullName>
    </recommendedName>
</protein>
<dbReference type="RefSeq" id="WP_306065082.1">
    <property type="nucleotide sequence ID" value="NZ_JAROCA020000001.1"/>
</dbReference>
<comment type="caution">
    <text evidence="2">The sequence shown here is derived from an EMBL/GenBank/DDBJ whole genome shotgun (WGS) entry which is preliminary data.</text>
</comment>
<name>A0ABU5CH75_9BACI</name>
<dbReference type="PROSITE" id="PS51257">
    <property type="entry name" value="PROKAR_LIPOPROTEIN"/>
    <property type="match status" value="1"/>
</dbReference>
<dbReference type="Proteomes" id="UP001228376">
    <property type="component" value="Unassembled WGS sequence"/>
</dbReference>
<evidence type="ECO:0000256" key="1">
    <source>
        <dbReference type="SAM" id="SignalP"/>
    </source>
</evidence>
<sequence>MKNTYVKIAAALCMVFMLSGCLYPDEELEKNKTPNQDQLETVQKAVDSYRDQTNGLVPIKTKPMDTPIYEKYIVDFTMLKERHLLTETPGNAYENGGIYQYVLVDPEKNPTVKLIDLRLSEAIRDVNVKLDLYRDKHLYPPFGKKITANIYTINYKKLGLPSEPYVTSPYSQKNLPIIMDTNGKLYVDYRIDLMDALQKYKHNYQNGDDIRAILVEHAPFVPAYSLPYTVKDGEPVFLEKSNRHASK</sequence>
<gene>
    <name evidence="2" type="ORF">P5G51_010080</name>
</gene>
<evidence type="ECO:0000313" key="2">
    <source>
        <dbReference type="EMBL" id="MDY0405694.1"/>
    </source>
</evidence>
<evidence type="ECO:0008006" key="4">
    <source>
        <dbReference type="Google" id="ProtNLM"/>
    </source>
</evidence>
<keyword evidence="1" id="KW-0732">Signal</keyword>